<dbReference type="InParanoid" id="E9G4E6"/>
<dbReference type="Proteomes" id="UP000000305">
    <property type="component" value="Unassembled WGS sequence"/>
</dbReference>
<dbReference type="EMBL" id="GL732532">
    <property type="protein sequence ID" value="EFX85568.1"/>
    <property type="molecule type" value="Genomic_DNA"/>
</dbReference>
<keyword evidence="3" id="KW-1185">Reference proteome</keyword>
<evidence type="ECO:0000313" key="3">
    <source>
        <dbReference type="Proteomes" id="UP000000305"/>
    </source>
</evidence>
<evidence type="ECO:0000256" key="1">
    <source>
        <dbReference type="SAM" id="MobiDB-lite"/>
    </source>
</evidence>
<dbReference type="HOGENOM" id="CLU_1134540_0_0_1"/>
<name>E9G4E6_DAPPU</name>
<reference evidence="2 3" key="1">
    <citation type="journal article" date="2011" name="Science">
        <title>The ecoresponsive genome of Daphnia pulex.</title>
        <authorList>
            <person name="Colbourne J.K."/>
            <person name="Pfrender M.E."/>
            <person name="Gilbert D."/>
            <person name="Thomas W.K."/>
            <person name="Tucker A."/>
            <person name="Oakley T.H."/>
            <person name="Tokishita S."/>
            <person name="Aerts A."/>
            <person name="Arnold G.J."/>
            <person name="Basu M.K."/>
            <person name="Bauer D.J."/>
            <person name="Caceres C.E."/>
            <person name="Carmel L."/>
            <person name="Casola C."/>
            <person name="Choi J.H."/>
            <person name="Detter J.C."/>
            <person name="Dong Q."/>
            <person name="Dusheyko S."/>
            <person name="Eads B.D."/>
            <person name="Frohlich T."/>
            <person name="Geiler-Samerotte K.A."/>
            <person name="Gerlach D."/>
            <person name="Hatcher P."/>
            <person name="Jogdeo S."/>
            <person name="Krijgsveld J."/>
            <person name="Kriventseva E.V."/>
            <person name="Kultz D."/>
            <person name="Laforsch C."/>
            <person name="Lindquist E."/>
            <person name="Lopez J."/>
            <person name="Manak J.R."/>
            <person name="Muller J."/>
            <person name="Pangilinan J."/>
            <person name="Patwardhan R.P."/>
            <person name="Pitluck S."/>
            <person name="Pritham E.J."/>
            <person name="Rechtsteiner A."/>
            <person name="Rho M."/>
            <person name="Rogozin I.B."/>
            <person name="Sakarya O."/>
            <person name="Salamov A."/>
            <person name="Schaack S."/>
            <person name="Shapiro H."/>
            <person name="Shiga Y."/>
            <person name="Skalitzky C."/>
            <person name="Smith Z."/>
            <person name="Souvorov A."/>
            <person name="Sung W."/>
            <person name="Tang Z."/>
            <person name="Tsuchiya D."/>
            <person name="Tu H."/>
            <person name="Vos H."/>
            <person name="Wang M."/>
            <person name="Wolf Y.I."/>
            <person name="Yamagata H."/>
            <person name="Yamada T."/>
            <person name="Ye Y."/>
            <person name="Shaw J.R."/>
            <person name="Andrews J."/>
            <person name="Crease T.J."/>
            <person name="Tang H."/>
            <person name="Lucas S.M."/>
            <person name="Robertson H.M."/>
            <person name="Bork P."/>
            <person name="Koonin E.V."/>
            <person name="Zdobnov E.M."/>
            <person name="Grigoriev I.V."/>
            <person name="Lynch M."/>
            <person name="Boore J.L."/>
        </authorList>
    </citation>
    <scope>NUCLEOTIDE SEQUENCE [LARGE SCALE GENOMIC DNA]</scope>
</reference>
<proteinExistence type="predicted"/>
<organism evidence="2 3">
    <name type="scientific">Daphnia pulex</name>
    <name type="common">Water flea</name>
    <dbReference type="NCBI Taxonomy" id="6669"/>
    <lineage>
        <taxon>Eukaryota</taxon>
        <taxon>Metazoa</taxon>
        <taxon>Ecdysozoa</taxon>
        <taxon>Arthropoda</taxon>
        <taxon>Crustacea</taxon>
        <taxon>Branchiopoda</taxon>
        <taxon>Diplostraca</taxon>
        <taxon>Cladocera</taxon>
        <taxon>Anomopoda</taxon>
        <taxon>Daphniidae</taxon>
        <taxon>Daphnia</taxon>
    </lineage>
</organism>
<dbReference type="AlphaFoldDB" id="E9G4E6"/>
<evidence type="ECO:0000313" key="2">
    <source>
        <dbReference type="EMBL" id="EFX85568.1"/>
    </source>
</evidence>
<dbReference type="OrthoDB" id="6363774at2759"/>
<feature type="compositionally biased region" description="Polar residues" evidence="1">
    <location>
        <begin position="60"/>
        <end position="88"/>
    </location>
</feature>
<protein>
    <submittedName>
        <fullName evidence="2">Uncharacterized protein</fullName>
    </submittedName>
</protein>
<feature type="region of interest" description="Disordered" evidence="1">
    <location>
        <begin position="52"/>
        <end position="88"/>
    </location>
</feature>
<accession>E9G4E6</accession>
<sequence>MHSHPDGMELPSTFDIDVGRNVMCKLAGALMVLAVLFKESSCFTLHRFDNINDERRDGSTDSQHPATATGSGDEFSSSSQHQLFKRSAQQPQLTAAEWQLLLQQMIGQHNVDSSDERSLRPATTNVRGEIIPSTRRQQLDWDASDELEDDDDDSWKNVDLLKKLFGNSWESVKDMQFSHSSTEDLIEDWIRNTQLQALAWDIVCYYYLQDDCAFYFAFRLSKILRSQKVFQPMQPRPTFVCHIGS</sequence>
<gene>
    <name evidence="2" type="ORF">DAPPUDRAFT_237796</name>
</gene>
<dbReference type="KEGG" id="dpx:DAPPUDRAFT_237796"/>